<name>A0A7Y0EWC9_9BIFI</name>
<comment type="caution">
    <text evidence="1">The sequence shown here is derived from an EMBL/GenBank/DDBJ whole genome shotgun (WGS) entry which is preliminary data.</text>
</comment>
<reference evidence="1 2" key="1">
    <citation type="submission" date="2020-02" db="EMBL/GenBank/DDBJ databases">
        <title>Characterization of phylogenetic diversity of novel bifidobacterial species isolated in Czech ZOOs.</title>
        <authorList>
            <person name="Lugli G.A."/>
            <person name="Vera N.B."/>
            <person name="Ventura M."/>
        </authorList>
    </citation>
    <scope>NUCLEOTIDE SEQUENCE [LARGE SCALE GENOMIC DNA]</scope>
    <source>
        <strain evidence="1 2">DSM 109960</strain>
    </source>
</reference>
<dbReference type="EMBL" id="JAAIIF010000009">
    <property type="protein sequence ID" value="NMM96551.1"/>
    <property type="molecule type" value="Genomic_DNA"/>
</dbReference>
<gene>
    <name evidence="1" type="ORF">G1C98_1287</name>
</gene>
<evidence type="ECO:0000313" key="1">
    <source>
        <dbReference type="EMBL" id="NMM96551.1"/>
    </source>
</evidence>
<accession>A0A7Y0EWC9</accession>
<protein>
    <submittedName>
        <fullName evidence="1">Uncharacterized protein</fullName>
    </submittedName>
</protein>
<keyword evidence="2" id="KW-1185">Reference proteome</keyword>
<dbReference type="AlphaFoldDB" id="A0A7Y0EWC9"/>
<organism evidence="1 2">
    <name type="scientific">Bifidobacterium erythrocebi</name>
    <dbReference type="NCBI Taxonomy" id="2675325"/>
    <lineage>
        <taxon>Bacteria</taxon>
        <taxon>Bacillati</taxon>
        <taxon>Actinomycetota</taxon>
        <taxon>Actinomycetes</taxon>
        <taxon>Bifidobacteriales</taxon>
        <taxon>Bifidobacteriaceae</taxon>
        <taxon>Bifidobacterium</taxon>
    </lineage>
</organism>
<proteinExistence type="predicted"/>
<sequence>MPASTISGEPPLSCCAMALDETLANCTGSVMPSAMITLMNGASMSPIPAKPHTYGATIHQPDRLASCRRLADMASIGISMTTPQP</sequence>
<dbReference type="Proteomes" id="UP000529710">
    <property type="component" value="Unassembled WGS sequence"/>
</dbReference>
<evidence type="ECO:0000313" key="2">
    <source>
        <dbReference type="Proteomes" id="UP000529710"/>
    </source>
</evidence>